<accession>A0ABT8C9H2</accession>
<feature type="transmembrane region" description="Helical" evidence="1">
    <location>
        <begin position="87"/>
        <end position="108"/>
    </location>
</feature>
<sequence length="255" mass="28786">MGKIIQFLATDLFKNKTIFLYLLFLWVTGFGLISLQGQGEKILLALLNISILVVPMICLVFSIIYFYNMYEFLLLLHAQPLARSTLLISFYTSLSLVLTGVYLFGLGLPLYFSGAGGEGLLLLLTGSLWNLIFIGLALLMAIWASDRTKGMGFSLLIWVYFVLLFDGLVLLLMYNFNEYPIEKLVLYISFLNPLDLGRILVLMQTDAAALMGYTGAVFQQVFTENWGKGLVLVLLLLWALIPFSVSIRWFNKKDL</sequence>
<keyword evidence="1" id="KW-0812">Transmembrane</keyword>
<name>A0ABT8C9H2_9BACT</name>
<evidence type="ECO:0000313" key="3">
    <source>
        <dbReference type="Proteomes" id="UP001236663"/>
    </source>
</evidence>
<dbReference type="EMBL" id="JAUFQS010000012">
    <property type="protein sequence ID" value="MDN3688737.1"/>
    <property type="molecule type" value="Genomic_DNA"/>
</dbReference>
<proteinExistence type="predicted"/>
<gene>
    <name evidence="2" type="ORF">QWZ15_12920</name>
</gene>
<dbReference type="RefSeq" id="WP_163386458.1">
    <property type="nucleotide sequence ID" value="NZ_JAUFQS010000012.1"/>
</dbReference>
<feature type="transmembrane region" description="Helical" evidence="1">
    <location>
        <begin position="230"/>
        <end position="250"/>
    </location>
</feature>
<feature type="transmembrane region" description="Helical" evidence="1">
    <location>
        <begin position="42"/>
        <end position="67"/>
    </location>
</feature>
<keyword evidence="1" id="KW-0472">Membrane</keyword>
<feature type="transmembrane region" description="Helical" evidence="1">
    <location>
        <begin position="120"/>
        <end position="143"/>
    </location>
</feature>
<feature type="transmembrane region" description="Helical" evidence="1">
    <location>
        <begin position="155"/>
        <end position="176"/>
    </location>
</feature>
<protein>
    <submittedName>
        <fullName evidence="2">ABC transporter permease subunit</fullName>
    </submittedName>
</protein>
<organism evidence="2 3">
    <name type="scientific">Cyclobacterium jeungdonense</name>
    <dbReference type="NCBI Taxonomy" id="708087"/>
    <lineage>
        <taxon>Bacteria</taxon>
        <taxon>Pseudomonadati</taxon>
        <taxon>Bacteroidota</taxon>
        <taxon>Cytophagia</taxon>
        <taxon>Cytophagales</taxon>
        <taxon>Cyclobacteriaceae</taxon>
        <taxon>Cyclobacterium</taxon>
    </lineage>
</organism>
<keyword evidence="3" id="KW-1185">Reference proteome</keyword>
<comment type="caution">
    <text evidence="2">The sequence shown here is derived from an EMBL/GenBank/DDBJ whole genome shotgun (WGS) entry which is preliminary data.</text>
</comment>
<keyword evidence="1" id="KW-1133">Transmembrane helix</keyword>
<dbReference type="Proteomes" id="UP001236663">
    <property type="component" value="Unassembled WGS sequence"/>
</dbReference>
<evidence type="ECO:0000313" key="2">
    <source>
        <dbReference type="EMBL" id="MDN3688737.1"/>
    </source>
</evidence>
<evidence type="ECO:0000256" key="1">
    <source>
        <dbReference type="SAM" id="Phobius"/>
    </source>
</evidence>
<reference evidence="3" key="1">
    <citation type="journal article" date="2019" name="Int. J. Syst. Evol. Microbiol.">
        <title>The Global Catalogue of Microorganisms (GCM) 10K type strain sequencing project: providing services to taxonomists for standard genome sequencing and annotation.</title>
        <authorList>
            <consortium name="The Broad Institute Genomics Platform"/>
            <consortium name="The Broad Institute Genome Sequencing Center for Infectious Disease"/>
            <person name="Wu L."/>
            <person name="Ma J."/>
        </authorList>
    </citation>
    <scope>NUCLEOTIDE SEQUENCE [LARGE SCALE GENOMIC DNA]</scope>
    <source>
        <strain evidence="3">CECT 7706</strain>
    </source>
</reference>
<feature type="transmembrane region" description="Helical" evidence="1">
    <location>
        <begin position="18"/>
        <end position="35"/>
    </location>
</feature>
<feature type="transmembrane region" description="Helical" evidence="1">
    <location>
        <begin position="196"/>
        <end position="218"/>
    </location>
</feature>